<dbReference type="Gene3D" id="1.10.287.70">
    <property type="match status" value="1"/>
</dbReference>
<dbReference type="EMBL" id="PNCK01000032">
    <property type="protein sequence ID" value="TMP43177.1"/>
    <property type="molecule type" value="Genomic_DNA"/>
</dbReference>
<accession>A0A5S3XUD1</accession>
<proteinExistence type="predicted"/>
<feature type="transmembrane region" description="Helical" evidence="1">
    <location>
        <begin position="58"/>
        <end position="76"/>
    </location>
</feature>
<feature type="domain" description="Potassium channel" evidence="2">
    <location>
        <begin position="102"/>
        <end position="172"/>
    </location>
</feature>
<feature type="transmembrane region" description="Helical" evidence="1">
    <location>
        <begin position="96"/>
        <end position="113"/>
    </location>
</feature>
<reference evidence="4" key="3">
    <citation type="submission" date="2019-09" db="EMBL/GenBank/DDBJ databases">
        <title>Co-occurence of chitin degradation, pigmentation and bioactivity in marine Pseudoalteromonas.</title>
        <authorList>
            <person name="Sonnenschein E.C."/>
            <person name="Bech P.K."/>
        </authorList>
    </citation>
    <scope>NUCLEOTIDE SEQUENCE</scope>
    <source>
        <strain evidence="4">S2231</strain>
        <strain evidence="3 5">S2233</strain>
    </source>
</reference>
<feature type="transmembrane region" description="Helical" evidence="1">
    <location>
        <begin position="32"/>
        <end position="51"/>
    </location>
</feature>
<keyword evidence="1" id="KW-0812">Transmembrane</keyword>
<dbReference type="Proteomes" id="UP000305730">
    <property type="component" value="Unassembled WGS sequence"/>
</dbReference>
<dbReference type="OrthoDB" id="9813518at2"/>
<dbReference type="InterPro" id="IPR013099">
    <property type="entry name" value="K_chnl_dom"/>
</dbReference>
<name>A0A5S3XUD1_9GAMM</name>
<dbReference type="RefSeq" id="WP_138596869.1">
    <property type="nucleotide sequence ID" value="NZ_PNCK01000032.1"/>
</dbReference>
<feature type="transmembrane region" description="Helical" evidence="1">
    <location>
        <begin position="155"/>
        <end position="177"/>
    </location>
</feature>
<sequence>MSEKDDQTPDFLQSFIDSATPPEGMGNRHFKLNWSILLMFVPYVTYGLLFFEIPYLHVGLLIYSFIILLIYIRLVSGFKEFMAYESNPFDFVKVQFINFLNIITCFGLIYYFLHKLDSSSFSLPLDLFDGVYFSLVTVSTLGYGEIHPVSKFAKAIAMFELLVGMWFFISVIPVAVADQAERIRNFRAGRQKMAAALKHAHENGKLKKVDDDA</sequence>
<evidence type="ECO:0000259" key="2">
    <source>
        <dbReference type="Pfam" id="PF07885"/>
    </source>
</evidence>
<dbReference type="SUPFAM" id="SSF81324">
    <property type="entry name" value="Voltage-gated potassium channels"/>
    <property type="match status" value="1"/>
</dbReference>
<evidence type="ECO:0000313" key="5">
    <source>
        <dbReference type="Proteomes" id="UP000305730"/>
    </source>
</evidence>
<gene>
    <name evidence="4" type="ORF">CWB96_03475</name>
    <name evidence="3" type="ORF">CWB97_09860</name>
</gene>
<protein>
    <recommendedName>
        <fullName evidence="2">Potassium channel domain-containing protein</fullName>
    </recommendedName>
</protein>
<evidence type="ECO:0000256" key="1">
    <source>
        <dbReference type="SAM" id="Phobius"/>
    </source>
</evidence>
<evidence type="ECO:0000313" key="4">
    <source>
        <dbReference type="EMBL" id="TMP61718.1"/>
    </source>
</evidence>
<dbReference type="EMBL" id="PNCL01000015">
    <property type="protein sequence ID" value="TMP61718.1"/>
    <property type="molecule type" value="Genomic_DNA"/>
</dbReference>
<dbReference type="Proteomes" id="UP000307706">
    <property type="component" value="Unassembled WGS sequence"/>
</dbReference>
<organism evidence="4 6">
    <name type="scientific">Pseudoalteromonas citrea</name>
    <dbReference type="NCBI Taxonomy" id="43655"/>
    <lineage>
        <taxon>Bacteria</taxon>
        <taxon>Pseudomonadati</taxon>
        <taxon>Pseudomonadota</taxon>
        <taxon>Gammaproteobacteria</taxon>
        <taxon>Alteromonadales</taxon>
        <taxon>Pseudoalteromonadaceae</taxon>
        <taxon>Pseudoalteromonas</taxon>
    </lineage>
</organism>
<dbReference type="AlphaFoldDB" id="A0A5S3XUD1"/>
<reference evidence="6" key="2">
    <citation type="submission" date="2019-06" db="EMBL/GenBank/DDBJ databases">
        <title>Co-occurence of chitin degradation, pigmentation and bioactivity in marine Pseudoalteromonas.</title>
        <authorList>
            <person name="Sonnenschein E.C."/>
            <person name="Bech P.K."/>
        </authorList>
    </citation>
    <scope>NUCLEOTIDE SEQUENCE [LARGE SCALE GENOMIC DNA]</scope>
    <source>
        <strain evidence="6">S2231</strain>
    </source>
</reference>
<evidence type="ECO:0000313" key="6">
    <source>
        <dbReference type="Proteomes" id="UP000307706"/>
    </source>
</evidence>
<reference evidence="4 6" key="1">
    <citation type="submission" date="2017-12" db="EMBL/GenBank/DDBJ databases">
        <authorList>
            <person name="Paulsen S."/>
            <person name="Gram L.K."/>
        </authorList>
    </citation>
    <scope>NUCLEOTIDE SEQUENCE [LARGE SCALE GENOMIC DNA]</scope>
    <source>
        <strain evidence="4 6">S2231</strain>
        <strain evidence="3">S2233</strain>
    </source>
</reference>
<keyword evidence="1" id="KW-0472">Membrane</keyword>
<evidence type="ECO:0000313" key="3">
    <source>
        <dbReference type="EMBL" id="TMP43177.1"/>
    </source>
</evidence>
<comment type="caution">
    <text evidence="4">The sequence shown here is derived from an EMBL/GenBank/DDBJ whole genome shotgun (WGS) entry which is preliminary data.</text>
</comment>
<dbReference type="Pfam" id="PF07885">
    <property type="entry name" value="Ion_trans_2"/>
    <property type="match status" value="1"/>
</dbReference>
<keyword evidence="5" id="KW-1185">Reference proteome</keyword>
<keyword evidence="1" id="KW-1133">Transmembrane helix</keyword>